<feature type="domain" description="Rhodanese" evidence="1">
    <location>
        <begin position="26"/>
        <end position="116"/>
    </location>
</feature>
<dbReference type="SUPFAM" id="SSF52821">
    <property type="entry name" value="Rhodanese/Cell cycle control phosphatase"/>
    <property type="match status" value="1"/>
</dbReference>
<dbReference type="CDD" id="cd01045">
    <property type="entry name" value="Ferritin_like_AB"/>
    <property type="match status" value="1"/>
</dbReference>
<dbReference type="InterPro" id="IPR036873">
    <property type="entry name" value="Rhodanese-like_dom_sf"/>
</dbReference>
<dbReference type="InterPro" id="IPR001307">
    <property type="entry name" value="Thiosulphate_STrfase_CS"/>
</dbReference>
<dbReference type="Pfam" id="PF00581">
    <property type="entry name" value="Rhodanese"/>
    <property type="match status" value="1"/>
</dbReference>
<dbReference type="Gene3D" id="1.20.1260.10">
    <property type="match status" value="1"/>
</dbReference>
<dbReference type="Proteomes" id="UP000192783">
    <property type="component" value="Unassembled WGS sequence"/>
</dbReference>
<proteinExistence type="predicted"/>
<dbReference type="PANTHER" id="PTHR43031:SF1">
    <property type="entry name" value="PYRIDINE NUCLEOTIDE-DISULPHIDE OXIDOREDUCTASE"/>
    <property type="match status" value="1"/>
</dbReference>
<dbReference type="PANTHER" id="PTHR43031">
    <property type="entry name" value="FAD-DEPENDENT OXIDOREDUCTASE"/>
    <property type="match status" value="1"/>
</dbReference>
<accession>A0A1W1XG90</accession>
<dbReference type="InterPro" id="IPR001763">
    <property type="entry name" value="Rhodanese-like_dom"/>
</dbReference>
<dbReference type="InterPro" id="IPR009078">
    <property type="entry name" value="Ferritin-like_SF"/>
</dbReference>
<protein>
    <submittedName>
        <fullName evidence="2">Rhodanese-related sulfurtransferase</fullName>
    </submittedName>
</protein>
<reference evidence="2 3" key="1">
    <citation type="submission" date="2017-04" db="EMBL/GenBank/DDBJ databases">
        <authorList>
            <person name="Afonso C.L."/>
            <person name="Miller P.J."/>
            <person name="Scott M.A."/>
            <person name="Spackman E."/>
            <person name="Goraichik I."/>
            <person name="Dimitrov K.M."/>
            <person name="Suarez D.L."/>
            <person name="Swayne D.E."/>
        </authorList>
    </citation>
    <scope>NUCLEOTIDE SEQUENCE [LARGE SCALE GENOMIC DNA]</scope>
    <source>
        <strain evidence="2 3">DSM 13146</strain>
    </source>
</reference>
<dbReference type="SUPFAM" id="SSF47240">
    <property type="entry name" value="Ferritin-like"/>
    <property type="match status" value="2"/>
</dbReference>
<dbReference type="InterPro" id="IPR012347">
    <property type="entry name" value="Ferritin-like"/>
</dbReference>
<dbReference type="InterPro" id="IPR050229">
    <property type="entry name" value="GlpE_sulfurtransferase"/>
</dbReference>
<evidence type="ECO:0000259" key="1">
    <source>
        <dbReference type="PROSITE" id="PS50206"/>
    </source>
</evidence>
<evidence type="ECO:0000313" key="3">
    <source>
        <dbReference type="Proteomes" id="UP000192783"/>
    </source>
</evidence>
<keyword evidence="3" id="KW-1185">Reference proteome</keyword>
<dbReference type="RefSeq" id="WP_170920434.1">
    <property type="nucleotide sequence ID" value="NZ_FWXF01000007.1"/>
</dbReference>
<organism evidence="2 3">
    <name type="scientific">Desulfacinum hydrothermale DSM 13146</name>
    <dbReference type="NCBI Taxonomy" id="1121390"/>
    <lineage>
        <taxon>Bacteria</taxon>
        <taxon>Pseudomonadati</taxon>
        <taxon>Thermodesulfobacteriota</taxon>
        <taxon>Syntrophobacteria</taxon>
        <taxon>Syntrophobacterales</taxon>
        <taxon>Syntrophobacteraceae</taxon>
        <taxon>Desulfacinum</taxon>
    </lineage>
</organism>
<keyword evidence="2" id="KW-0808">Transferase</keyword>
<sequence length="285" mass="32061">MTEQRKASKVRSLFIDDLNDYQQSHAEKDYVLIDVREPAEYEAGHIPGAVLLPLSTLEGRVHALDPRKELLFYCASGRRSQAATLLAEDAIPDAKALINLLGGYYAWEGKELVDFPRLTIFHHTDDPRQVLHQAMDLEKGAWLFYSHAQELLKDSPMGETARALVDLERTHAQVLYRLLARHYPEDPLPPFQELFQSLEGSIMEGGTPWPEALGRLQGSAPDDCVPFGELALEIEYASYDLYRNAAVVTVGEPVREIFFDLSAQEKGHVRVIAKTFSKCFPEAHG</sequence>
<gene>
    <name evidence="2" type="ORF">SAMN02746041_01554</name>
</gene>
<dbReference type="EMBL" id="FWXF01000007">
    <property type="protein sequence ID" value="SMC22804.1"/>
    <property type="molecule type" value="Genomic_DNA"/>
</dbReference>
<evidence type="ECO:0000313" key="2">
    <source>
        <dbReference type="EMBL" id="SMC22804.1"/>
    </source>
</evidence>
<dbReference type="Gene3D" id="3.40.250.10">
    <property type="entry name" value="Rhodanese-like domain"/>
    <property type="match status" value="1"/>
</dbReference>
<dbReference type="PROSITE" id="PS00380">
    <property type="entry name" value="RHODANESE_1"/>
    <property type="match status" value="1"/>
</dbReference>
<dbReference type="STRING" id="1121390.SAMN02746041_01554"/>
<name>A0A1W1XG90_9BACT</name>
<dbReference type="CDD" id="cd00158">
    <property type="entry name" value="RHOD"/>
    <property type="match status" value="1"/>
</dbReference>
<dbReference type="PROSITE" id="PS50206">
    <property type="entry name" value="RHODANESE_3"/>
    <property type="match status" value="1"/>
</dbReference>
<dbReference type="AlphaFoldDB" id="A0A1W1XG90"/>
<dbReference type="SMART" id="SM00450">
    <property type="entry name" value="RHOD"/>
    <property type="match status" value="1"/>
</dbReference>
<dbReference type="GO" id="GO:0004792">
    <property type="term" value="F:thiosulfate-cyanide sulfurtransferase activity"/>
    <property type="evidence" value="ECO:0007669"/>
    <property type="project" value="InterPro"/>
</dbReference>